<evidence type="ECO:0000313" key="1">
    <source>
        <dbReference type="EMBL" id="SDH69718.1"/>
    </source>
</evidence>
<dbReference type="AlphaFoldDB" id="A0A7Z7B8X6"/>
<dbReference type="Proteomes" id="UP000198900">
    <property type="component" value="Unassembled WGS sequence"/>
</dbReference>
<protein>
    <submittedName>
        <fullName evidence="1">Uncharacterized protein</fullName>
    </submittedName>
</protein>
<reference evidence="1" key="1">
    <citation type="submission" date="2016-10" db="EMBL/GenBank/DDBJ databases">
        <authorList>
            <person name="Varghese N."/>
            <person name="Submissions S."/>
        </authorList>
    </citation>
    <scope>NUCLEOTIDE SEQUENCE [LARGE SCALE GENOMIC DNA]</scope>
    <source>
        <strain evidence="1">YR281</strain>
    </source>
</reference>
<comment type="caution">
    <text evidence="1">The sequence shown here is derived from an EMBL/GenBank/DDBJ whole genome shotgun (WGS) entry which is preliminary data.</text>
</comment>
<proteinExistence type="predicted"/>
<dbReference type="EMBL" id="FNDI01000007">
    <property type="protein sequence ID" value="SDH69718.1"/>
    <property type="molecule type" value="Genomic_DNA"/>
</dbReference>
<accession>A0A7Z7B8X6</accession>
<name>A0A7Z7B8X6_9BURK</name>
<keyword evidence="2" id="KW-1185">Reference proteome</keyword>
<evidence type="ECO:0000313" key="2">
    <source>
        <dbReference type="Proteomes" id="UP000198900"/>
    </source>
</evidence>
<gene>
    <name evidence="1" type="ORF">SAMN04487926_10722</name>
</gene>
<organism evidence="1 2">
    <name type="scientific">Paraburkholderia steynii</name>
    <dbReference type="NCBI Taxonomy" id="1245441"/>
    <lineage>
        <taxon>Bacteria</taxon>
        <taxon>Pseudomonadati</taxon>
        <taxon>Pseudomonadota</taxon>
        <taxon>Betaproteobacteria</taxon>
        <taxon>Burkholderiales</taxon>
        <taxon>Burkholderiaceae</taxon>
        <taxon>Paraburkholderia</taxon>
    </lineage>
</organism>
<sequence>MPVTALRCGLDARHHPLVVDVGLSGRVVFCSSLIAAAPRIDGGAR</sequence>